<protein>
    <recommendedName>
        <fullName evidence="1">SLH domain-containing protein</fullName>
    </recommendedName>
</protein>
<dbReference type="Proteomes" id="UP000284177">
    <property type="component" value="Unassembled WGS sequence"/>
</dbReference>
<dbReference type="PROSITE" id="PS51272">
    <property type="entry name" value="SLH"/>
    <property type="match status" value="3"/>
</dbReference>
<reference evidence="2 3" key="1">
    <citation type="submission" date="2016-08" db="EMBL/GenBank/DDBJ databases">
        <title>Novel Firmicutes and Novel Genomes.</title>
        <authorList>
            <person name="Poppleton D.I."/>
            <person name="Gribaldo S."/>
        </authorList>
    </citation>
    <scope>NUCLEOTIDE SEQUENCE [LARGE SCALE GENOMIC DNA]</scope>
    <source>
        <strain evidence="2 3">CTT3</strain>
    </source>
</reference>
<evidence type="ECO:0000259" key="1">
    <source>
        <dbReference type="PROSITE" id="PS51272"/>
    </source>
</evidence>
<name>A0A419SUU6_9FIRM</name>
<gene>
    <name evidence="2" type="ORF">BET03_06555</name>
</gene>
<organism evidence="2 3">
    <name type="scientific">Thermohalobacter berrensis</name>
    <dbReference type="NCBI Taxonomy" id="99594"/>
    <lineage>
        <taxon>Bacteria</taxon>
        <taxon>Bacillati</taxon>
        <taxon>Bacillota</taxon>
        <taxon>Tissierellia</taxon>
        <taxon>Tissierellales</taxon>
        <taxon>Thermohalobacteraceae</taxon>
        <taxon>Thermohalobacter</taxon>
    </lineage>
</organism>
<accession>A0A419SUU6</accession>
<dbReference type="OrthoDB" id="174569at2"/>
<evidence type="ECO:0000313" key="2">
    <source>
        <dbReference type="EMBL" id="RKD29002.1"/>
    </source>
</evidence>
<dbReference type="PANTHER" id="PTHR43308">
    <property type="entry name" value="OUTER MEMBRANE PROTEIN ALPHA-RELATED"/>
    <property type="match status" value="1"/>
</dbReference>
<dbReference type="Pfam" id="PF00395">
    <property type="entry name" value="SLH"/>
    <property type="match status" value="3"/>
</dbReference>
<dbReference type="InterPro" id="IPR001119">
    <property type="entry name" value="SLH_dom"/>
</dbReference>
<dbReference type="InterPro" id="IPR051465">
    <property type="entry name" value="Cell_Envelope_Struct_Comp"/>
</dbReference>
<comment type="caution">
    <text evidence="2">The sequence shown here is derived from an EMBL/GenBank/DDBJ whole genome shotgun (WGS) entry which is preliminary data.</text>
</comment>
<dbReference type="PANTHER" id="PTHR43308:SF5">
    <property type="entry name" value="S-LAYER PROTEIN _ PEPTIDOGLYCAN ENDO-BETA-N-ACETYLGLUCOSAMINIDASE"/>
    <property type="match status" value="1"/>
</dbReference>
<evidence type="ECO:0000313" key="3">
    <source>
        <dbReference type="Proteomes" id="UP000284177"/>
    </source>
</evidence>
<proteinExistence type="predicted"/>
<feature type="domain" description="SLH" evidence="1">
    <location>
        <begin position="49"/>
        <end position="112"/>
    </location>
</feature>
<sequence length="428" mass="49494">MKKFISISMILILLITAMPIYSYATDGNGLNLSETLKKLVTRTTEHFKELVKRFSDMGNHWADATVGKLVELGILDGYGDGTFRPDNTITRAEFAKVVRTSLKLDLKEGNNFNDTKNHWAKDEIYTLVQENIIVPSEYGQNYEPDKNITRVEMAKMIVRAVGLDEKAKELVGQKTKFNDDNTIKSEDKGYIIIASENGIINGYPDNTFKPNGEATRAEASQMIVNMFDALDKGIEIDEDNDVYKELKEDKEITDTVNEYMEDGELDKSEQLALWRKAKDSRAQLLAKYSPTDDDTAFPEPKFRIYHDYDKVSNTVFFLFLENAREYNEKFTFKTEVINKDLDCLNYFEGVINRQGDRRIFRTDRKVPWNEVKKSGLLWRLDSRYYGTFEERDKIKLKNGMEIKLKTTITNTHTNESKVYYNKATIKTL</sequence>
<keyword evidence="3" id="KW-1185">Reference proteome</keyword>
<feature type="domain" description="SLH" evidence="1">
    <location>
        <begin position="113"/>
        <end position="171"/>
    </location>
</feature>
<dbReference type="EMBL" id="MCIB01000039">
    <property type="protein sequence ID" value="RKD29002.1"/>
    <property type="molecule type" value="Genomic_DNA"/>
</dbReference>
<dbReference type="RefSeq" id="WP_120170662.1">
    <property type="nucleotide sequence ID" value="NZ_MCIB01000039.1"/>
</dbReference>
<dbReference type="AlphaFoldDB" id="A0A419SUU6"/>
<feature type="domain" description="SLH" evidence="1">
    <location>
        <begin position="174"/>
        <end position="237"/>
    </location>
</feature>